<feature type="compositionally biased region" description="Basic and acidic residues" evidence="1">
    <location>
        <begin position="179"/>
        <end position="193"/>
    </location>
</feature>
<dbReference type="RefSeq" id="WP_146653449.1">
    <property type="nucleotide sequence ID" value="NZ_CP012333.1"/>
</dbReference>
<feature type="region of interest" description="Disordered" evidence="1">
    <location>
        <begin position="118"/>
        <end position="193"/>
    </location>
</feature>
<reference evidence="2 3" key="1">
    <citation type="submission" date="2015-08" db="EMBL/GenBank/DDBJ databases">
        <authorList>
            <person name="Babu N.S."/>
            <person name="Beckwith C.J."/>
            <person name="Beseler K.G."/>
            <person name="Brison A."/>
            <person name="Carone J.V."/>
            <person name="Caskin T.P."/>
            <person name="Diamond M."/>
            <person name="Durham M.E."/>
            <person name="Foxe J.M."/>
            <person name="Go M."/>
            <person name="Henderson B.A."/>
            <person name="Jones I.B."/>
            <person name="McGettigan J.A."/>
            <person name="Micheletti S.J."/>
            <person name="Nasrallah M.E."/>
            <person name="Ortiz D."/>
            <person name="Piller C.R."/>
            <person name="Privatt S.R."/>
            <person name="Schneider S.L."/>
            <person name="Sharp S."/>
            <person name="Smith T.C."/>
            <person name="Stanton J.D."/>
            <person name="Ullery H.E."/>
            <person name="Wilson R.J."/>
            <person name="Serrano M.G."/>
            <person name="Buck G."/>
            <person name="Lee V."/>
            <person name="Wang Y."/>
            <person name="Carvalho R."/>
            <person name="Voegtly L."/>
            <person name="Shi R."/>
            <person name="Duckworth R."/>
            <person name="Johnson A."/>
            <person name="Loviza R."/>
            <person name="Walstead R."/>
            <person name="Shah Z."/>
            <person name="Kiflezghi M."/>
            <person name="Wade K."/>
            <person name="Ball S.L."/>
            <person name="Bradley K.W."/>
            <person name="Asai D.J."/>
            <person name="Bowman C.A."/>
            <person name="Russell D.A."/>
            <person name="Pope W.H."/>
            <person name="Jacobs-Sera D."/>
            <person name="Hendrix R.W."/>
            <person name="Hatfull G.F."/>
        </authorList>
    </citation>
    <scope>NUCLEOTIDE SEQUENCE [LARGE SCALE GENOMIC DNA]</scope>
    <source>
        <strain evidence="2 3">DSM 27648</strain>
    </source>
</reference>
<gene>
    <name evidence="2" type="ORF">AKJ09_09203</name>
</gene>
<protein>
    <submittedName>
        <fullName evidence="2">Putative protease</fullName>
    </submittedName>
</protein>
<dbReference type="KEGG" id="llu:AKJ09_09203"/>
<keyword evidence="3" id="KW-1185">Reference proteome</keyword>
<feature type="compositionally biased region" description="Basic and acidic residues" evidence="1">
    <location>
        <begin position="123"/>
        <end position="133"/>
    </location>
</feature>
<dbReference type="GO" id="GO:0006508">
    <property type="term" value="P:proteolysis"/>
    <property type="evidence" value="ECO:0007669"/>
    <property type="project" value="UniProtKB-KW"/>
</dbReference>
<evidence type="ECO:0000256" key="1">
    <source>
        <dbReference type="SAM" id="MobiDB-lite"/>
    </source>
</evidence>
<organism evidence="2 3">
    <name type="scientific">Labilithrix luteola</name>
    <dbReference type="NCBI Taxonomy" id="1391654"/>
    <lineage>
        <taxon>Bacteria</taxon>
        <taxon>Pseudomonadati</taxon>
        <taxon>Myxococcota</taxon>
        <taxon>Polyangia</taxon>
        <taxon>Polyangiales</taxon>
        <taxon>Labilitrichaceae</taxon>
        <taxon>Labilithrix</taxon>
    </lineage>
</organism>
<sequence length="193" mass="21750">MSDSDPPPDTVPPPSPSEGRESRRRRLEGVIPEIVRRAVELGVEKARESPDSLKQFVGDLRLPKDIAHYLLQQIDETKNGLFRVVAKEIRDFLEHTNFAGEMQKILTTVQFEVNTTIRFTPNDGRDKGKKDEAAPGTESDEDESDEPSEGPTEASASSGSKDERTSTLPKPEVKTAVNIRRDERERRRRARND</sequence>
<dbReference type="STRING" id="1391654.AKJ09_09203"/>
<dbReference type="EMBL" id="CP012333">
    <property type="protein sequence ID" value="AKV02540.1"/>
    <property type="molecule type" value="Genomic_DNA"/>
</dbReference>
<accession>A0A0K1QAU1</accession>
<dbReference type="GO" id="GO:0008233">
    <property type="term" value="F:peptidase activity"/>
    <property type="evidence" value="ECO:0007669"/>
    <property type="project" value="UniProtKB-KW"/>
</dbReference>
<keyword evidence="2" id="KW-0645">Protease</keyword>
<name>A0A0K1QAU1_9BACT</name>
<keyword evidence="2" id="KW-0378">Hydrolase</keyword>
<proteinExistence type="predicted"/>
<feature type="region of interest" description="Disordered" evidence="1">
    <location>
        <begin position="1"/>
        <end position="27"/>
    </location>
</feature>
<dbReference type="OrthoDB" id="5522479at2"/>
<dbReference type="AlphaFoldDB" id="A0A0K1QAU1"/>
<evidence type="ECO:0000313" key="3">
    <source>
        <dbReference type="Proteomes" id="UP000064967"/>
    </source>
</evidence>
<dbReference type="Proteomes" id="UP000064967">
    <property type="component" value="Chromosome"/>
</dbReference>
<feature type="compositionally biased region" description="Pro residues" evidence="1">
    <location>
        <begin position="1"/>
        <end position="16"/>
    </location>
</feature>
<evidence type="ECO:0000313" key="2">
    <source>
        <dbReference type="EMBL" id="AKV02540.1"/>
    </source>
</evidence>
<feature type="compositionally biased region" description="Acidic residues" evidence="1">
    <location>
        <begin position="138"/>
        <end position="148"/>
    </location>
</feature>